<keyword evidence="1" id="KW-0378">Hydrolase</keyword>
<dbReference type="GO" id="GO:0016798">
    <property type="term" value="F:hydrolase activity, acting on glycosyl bonds"/>
    <property type="evidence" value="ECO:0007669"/>
    <property type="project" value="InterPro"/>
</dbReference>
<keyword evidence="5" id="KW-1185">Reference proteome</keyword>
<reference evidence="4 5" key="1">
    <citation type="submission" date="2015-04" db="EMBL/GenBank/DDBJ databases">
        <title>The draft genome sequence of Fusarium langsethiae, a T-2/HT-2 mycotoxin producer.</title>
        <authorList>
            <person name="Lysoe E."/>
            <person name="Divon H.H."/>
            <person name="Terzi V."/>
            <person name="Orru L."/>
            <person name="Lamontanara A."/>
            <person name="Kolseth A.-K."/>
            <person name="Frandsen R.J."/>
            <person name="Nielsen K."/>
            <person name="Thrane U."/>
        </authorList>
    </citation>
    <scope>NUCLEOTIDE SEQUENCE [LARGE SCALE GENOMIC DNA]</scope>
    <source>
        <strain evidence="4 5">Fl201059</strain>
    </source>
</reference>
<feature type="compositionally biased region" description="Low complexity" evidence="2">
    <location>
        <begin position="160"/>
        <end position="199"/>
    </location>
</feature>
<feature type="domain" description="CBM-cenC" evidence="3">
    <location>
        <begin position="206"/>
        <end position="319"/>
    </location>
</feature>
<dbReference type="InterPro" id="IPR003305">
    <property type="entry name" value="CenC_carb-bd"/>
</dbReference>
<evidence type="ECO:0000313" key="4">
    <source>
        <dbReference type="EMBL" id="KPA35791.1"/>
    </source>
</evidence>
<dbReference type="SUPFAM" id="SSF49785">
    <property type="entry name" value="Galactose-binding domain-like"/>
    <property type="match status" value="1"/>
</dbReference>
<feature type="region of interest" description="Disordered" evidence="2">
    <location>
        <begin position="160"/>
        <end position="208"/>
    </location>
</feature>
<evidence type="ECO:0000259" key="3">
    <source>
        <dbReference type="Pfam" id="PF02018"/>
    </source>
</evidence>
<dbReference type="Proteomes" id="UP000037904">
    <property type="component" value="Unassembled WGS sequence"/>
</dbReference>
<protein>
    <recommendedName>
        <fullName evidence="3">CBM-cenC domain-containing protein</fullName>
    </recommendedName>
</protein>
<sequence>MDHNLTARRDLVRRGKGRRPVPTPKLCLALDDRASQHRGLVILDITRVISQVGSELNSFHPVAWHEVESTPTDDLTRAEQPRTRHRHNEGDIIRNKVVVAFEPTGDALKLGWKSCLSLVYRASITLYIMRFIHLLALCSSALASPCKPSASSATAVVTTTEEPVLSTTQPVTVSESSVTSEFTSEPTTTTSAEPSTTTSDVPQQPSNLLRNADFEDDTIAPWVASRDFGNPALSNAEAHGGSQSGYISAAPGGPADIGFRQVLDASLIEADKPYTFSVYVKTTVASSCFNRFVSCDAGTGSQAGYLNTESITGPLNEWVLASVTCSWNQAHLDNGVSVAVRGLCEHLSFYVDDASLVAVE</sequence>
<dbReference type="Pfam" id="PF02018">
    <property type="entry name" value="CBM_4_9"/>
    <property type="match status" value="1"/>
</dbReference>
<evidence type="ECO:0000313" key="5">
    <source>
        <dbReference type="Proteomes" id="UP000037904"/>
    </source>
</evidence>
<name>A0A0N0DAT3_FUSLA</name>
<accession>A0A0N0DAT3</accession>
<dbReference type="AlphaFoldDB" id="A0A0N0DAT3"/>
<dbReference type="EMBL" id="JXCE01000896">
    <property type="protein sequence ID" value="KPA35791.1"/>
    <property type="molecule type" value="Genomic_DNA"/>
</dbReference>
<dbReference type="OrthoDB" id="5102593at2759"/>
<organism evidence="4 5">
    <name type="scientific">Fusarium langsethiae</name>
    <dbReference type="NCBI Taxonomy" id="179993"/>
    <lineage>
        <taxon>Eukaryota</taxon>
        <taxon>Fungi</taxon>
        <taxon>Dikarya</taxon>
        <taxon>Ascomycota</taxon>
        <taxon>Pezizomycotina</taxon>
        <taxon>Sordariomycetes</taxon>
        <taxon>Hypocreomycetidae</taxon>
        <taxon>Hypocreales</taxon>
        <taxon>Nectriaceae</taxon>
        <taxon>Fusarium</taxon>
    </lineage>
</organism>
<gene>
    <name evidence="4" type="ORF">FLAG1_11485</name>
</gene>
<comment type="caution">
    <text evidence="4">The sequence shown here is derived from an EMBL/GenBank/DDBJ whole genome shotgun (WGS) entry which is preliminary data.</text>
</comment>
<evidence type="ECO:0000256" key="1">
    <source>
        <dbReference type="ARBA" id="ARBA00022801"/>
    </source>
</evidence>
<proteinExistence type="predicted"/>
<dbReference type="Gene3D" id="2.60.120.260">
    <property type="entry name" value="Galactose-binding domain-like"/>
    <property type="match status" value="1"/>
</dbReference>
<dbReference type="InterPro" id="IPR008979">
    <property type="entry name" value="Galactose-bd-like_sf"/>
</dbReference>
<evidence type="ECO:0000256" key="2">
    <source>
        <dbReference type="SAM" id="MobiDB-lite"/>
    </source>
</evidence>